<feature type="transmembrane region" description="Helical" evidence="16">
    <location>
        <begin position="46"/>
        <end position="68"/>
    </location>
</feature>
<keyword evidence="10 16" id="KW-1133">Transmembrane helix</keyword>
<evidence type="ECO:0000256" key="8">
    <source>
        <dbReference type="ARBA" id="ARBA00022967"/>
    </source>
</evidence>
<evidence type="ECO:0000256" key="9">
    <source>
        <dbReference type="ARBA" id="ARBA00022982"/>
    </source>
</evidence>
<comment type="catalytic activity">
    <reaction evidence="15">
        <text>a ubiquinone + NADH + 5 H(+)(in) = a ubiquinol + NAD(+) + 4 H(+)(out)</text>
        <dbReference type="Rhea" id="RHEA:29091"/>
        <dbReference type="Rhea" id="RHEA-COMP:9565"/>
        <dbReference type="Rhea" id="RHEA-COMP:9566"/>
        <dbReference type="ChEBI" id="CHEBI:15378"/>
        <dbReference type="ChEBI" id="CHEBI:16389"/>
        <dbReference type="ChEBI" id="CHEBI:17976"/>
        <dbReference type="ChEBI" id="CHEBI:57540"/>
        <dbReference type="ChEBI" id="CHEBI:57945"/>
        <dbReference type="EC" id="7.1.1.2"/>
    </reaction>
</comment>
<evidence type="ECO:0000256" key="16">
    <source>
        <dbReference type="SAM" id="Phobius"/>
    </source>
</evidence>
<accession>A0A343C170</accession>
<name>A0A343C170_9COLE</name>
<keyword evidence="12 17" id="KW-0496">Mitochondrion</keyword>
<feature type="transmembrane region" description="Helical" evidence="16">
    <location>
        <begin position="118"/>
        <end position="139"/>
    </location>
</feature>
<organism evidence="17">
    <name type="scientific">Carpelimus fuliginosus</name>
    <dbReference type="NCBI Taxonomy" id="1587133"/>
    <lineage>
        <taxon>Eukaryota</taxon>
        <taxon>Metazoa</taxon>
        <taxon>Ecdysozoa</taxon>
        <taxon>Arthropoda</taxon>
        <taxon>Hexapoda</taxon>
        <taxon>Insecta</taxon>
        <taxon>Pterygota</taxon>
        <taxon>Neoptera</taxon>
        <taxon>Endopterygota</taxon>
        <taxon>Coleoptera</taxon>
        <taxon>Polyphaga</taxon>
        <taxon>Staphyliniformia</taxon>
        <taxon>Staphylinidae</taxon>
        <taxon>Oxytelinae group</taxon>
        <taxon>Oxytelinae</taxon>
        <taxon>Carpelimus</taxon>
    </lineage>
</organism>
<evidence type="ECO:0000313" key="17">
    <source>
        <dbReference type="EMBL" id="ARH53763.1"/>
    </source>
</evidence>
<keyword evidence="5" id="KW-0813">Transport</keyword>
<feature type="transmembrane region" description="Helical" evidence="16">
    <location>
        <begin position="80"/>
        <end position="98"/>
    </location>
</feature>
<evidence type="ECO:0000256" key="15">
    <source>
        <dbReference type="ARBA" id="ARBA00049551"/>
    </source>
</evidence>
<evidence type="ECO:0000256" key="2">
    <source>
        <dbReference type="ARBA" id="ARBA00005698"/>
    </source>
</evidence>
<evidence type="ECO:0000256" key="6">
    <source>
        <dbReference type="ARBA" id="ARBA00022660"/>
    </source>
</evidence>
<comment type="similarity">
    <text evidence="2">Belongs to the complex I subunit 6 family.</text>
</comment>
<evidence type="ECO:0000256" key="1">
    <source>
        <dbReference type="ARBA" id="ARBA00004225"/>
    </source>
</evidence>
<evidence type="ECO:0000256" key="10">
    <source>
        <dbReference type="ARBA" id="ARBA00022989"/>
    </source>
</evidence>
<dbReference type="GO" id="GO:0008137">
    <property type="term" value="F:NADH dehydrogenase (ubiquinone) activity"/>
    <property type="evidence" value="ECO:0007669"/>
    <property type="project" value="UniProtKB-EC"/>
</dbReference>
<keyword evidence="11" id="KW-0520">NAD</keyword>
<geneLocation type="mitochondrion" evidence="17"/>
<evidence type="ECO:0000256" key="5">
    <source>
        <dbReference type="ARBA" id="ARBA00022448"/>
    </source>
</evidence>
<keyword evidence="13 16" id="KW-0472">Membrane</keyword>
<dbReference type="AlphaFoldDB" id="A0A343C170"/>
<dbReference type="EC" id="7.1.1.2" evidence="3"/>
<evidence type="ECO:0000256" key="14">
    <source>
        <dbReference type="ARBA" id="ARBA00031019"/>
    </source>
</evidence>
<dbReference type="GO" id="GO:0031966">
    <property type="term" value="C:mitochondrial membrane"/>
    <property type="evidence" value="ECO:0007669"/>
    <property type="project" value="UniProtKB-SubCell"/>
</dbReference>
<keyword evidence="9" id="KW-0249">Electron transport</keyword>
<protein>
    <recommendedName>
        <fullName evidence="4">NADH-ubiquinone oxidoreductase chain 6</fullName>
        <ecNumber evidence="3">7.1.1.2</ecNumber>
    </recommendedName>
    <alternativeName>
        <fullName evidence="14">NADH dehydrogenase subunit 6</fullName>
    </alternativeName>
</protein>
<dbReference type="InterPro" id="IPR050269">
    <property type="entry name" value="ComplexI_Subunit6"/>
</dbReference>
<proteinExistence type="inferred from homology"/>
<evidence type="ECO:0000256" key="11">
    <source>
        <dbReference type="ARBA" id="ARBA00023027"/>
    </source>
</evidence>
<sequence>MFMLLMINMSLTFMFLNHPISMGLLLLLQTLMTSISMNMILKNAWFSYILFLIMIGGLLIIFIYMTSLISNKKFKFSQKIFIMNLIIFMLYFIELNTFNNNYNMIQLNFNKYINTSSFFIMVSMIIYLLITMIAVVKITQFKSGALRQKF</sequence>
<evidence type="ECO:0000256" key="7">
    <source>
        <dbReference type="ARBA" id="ARBA00022692"/>
    </source>
</evidence>
<keyword evidence="8" id="KW-1278">Translocase</keyword>
<dbReference type="EMBL" id="KX087254">
    <property type="protein sequence ID" value="ARH53763.1"/>
    <property type="molecule type" value="Genomic_DNA"/>
</dbReference>
<dbReference type="PANTHER" id="PTHR11435">
    <property type="entry name" value="NADH UBIQUINONE OXIDOREDUCTASE SUBUNIT ND6"/>
    <property type="match status" value="1"/>
</dbReference>
<evidence type="ECO:0000256" key="12">
    <source>
        <dbReference type="ARBA" id="ARBA00023128"/>
    </source>
</evidence>
<reference evidence="17" key="1">
    <citation type="submission" date="2016-04" db="EMBL/GenBank/DDBJ databases">
        <title>Mitochondria of beetle species.</title>
        <authorList>
            <person name="Hunter A."/>
            <person name="Moriniere J."/>
            <person name="Tang P."/>
            <person name="Linard B."/>
            <person name="Crampton-Platt A."/>
            <person name="Vogler A.P."/>
        </authorList>
    </citation>
    <scope>NUCLEOTIDE SEQUENCE</scope>
</reference>
<evidence type="ECO:0000256" key="4">
    <source>
        <dbReference type="ARBA" id="ARBA00021095"/>
    </source>
</evidence>
<evidence type="ECO:0000256" key="3">
    <source>
        <dbReference type="ARBA" id="ARBA00012944"/>
    </source>
</evidence>
<evidence type="ECO:0000256" key="13">
    <source>
        <dbReference type="ARBA" id="ARBA00023136"/>
    </source>
</evidence>
<keyword evidence="7 16" id="KW-0812">Transmembrane</keyword>
<gene>
    <name evidence="17" type="primary">nad6</name>
</gene>
<dbReference type="PANTHER" id="PTHR11435:SF1">
    <property type="entry name" value="NADH-UBIQUINONE OXIDOREDUCTASE CHAIN 6"/>
    <property type="match status" value="1"/>
</dbReference>
<keyword evidence="6" id="KW-0679">Respiratory chain</keyword>
<comment type="subcellular location">
    <subcellularLocation>
        <location evidence="1">Mitochondrion membrane</location>
        <topology evidence="1">Multi-pass membrane protein</topology>
    </subcellularLocation>
</comment>